<dbReference type="Proteomes" id="UP000765509">
    <property type="component" value="Unassembled WGS sequence"/>
</dbReference>
<evidence type="ECO:0000313" key="2">
    <source>
        <dbReference type="EMBL" id="MBW0505144.1"/>
    </source>
</evidence>
<feature type="domain" description="Tf2-1-like SH3-like" evidence="1">
    <location>
        <begin position="25"/>
        <end position="86"/>
    </location>
</feature>
<organism evidence="2 3">
    <name type="scientific">Austropuccinia psidii MF-1</name>
    <dbReference type="NCBI Taxonomy" id="1389203"/>
    <lineage>
        <taxon>Eukaryota</taxon>
        <taxon>Fungi</taxon>
        <taxon>Dikarya</taxon>
        <taxon>Basidiomycota</taxon>
        <taxon>Pucciniomycotina</taxon>
        <taxon>Pucciniomycetes</taxon>
        <taxon>Pucciniales</taxon>
        <taxon>Sphaerophragmiaceae</taxon>
        <taxon>Austropuccinia</taxon>
    </lineage>
</organism>
<keyword evidence="3" id="KW-1185">Reference proteome</keyword>
<accession>A0A9Q3DKU8</accession>
<dbReference type="InterPro" id="IPR056924">
    <property type="entry name" value="SH3_Tf2-1"/>
</dbReference>
<protein>
    <recommendedName>
        <fullName evidence="1">Tf2-1-like SH3-like domain-containing protein</fullName>
    </recommendedName>
</protein>
<comment type="caution">
    <text evidence="2">The sequence shown here is derived from an EMBL/GenBank/DDBJ whole genome shotgun (WGS) entry which is preliminary data.</text>
</comment>
<evidence type="ECO:0000259" key="1">
    <source>
        <dbReference type="Pfam" id="PF24626"/>
    </source>
</evidence>
<dbReference type="AlphaFoldDB" id="A0A9Q3DKU8"/>
<evidence type="ECO:0000313" key="3">
    <source>
        <dbReference type="Proteomes" id="UP000765509"/>
    </source>
</evidence>
<name>A0A9Q3DKU8_9BASI</name>
<sequence length="123" mass="13892">MEDSFAYANDKWDNSHSTPDFKVEDLVLVSTTNLNNIKGCEKLKDSFSGTFVIKAPHGENAVEVELSEELSNKNPTFPVSLIKPYKSGDAKKFPLREEFPQHIPPFEPSCVKEITNFLKEIES</sequence>
<dbReference type="EMBL" id="AVOT02018331">
    <property type="protein sequence ID" value="MBW0505144.1"/>
    <property type="molecule type" value="Genomic_DNA"/>
</dbReference>
<reference evidence="2" key="1">
    <citation type="submission" date="2021-03" db="EMBL/GenBank/DDBJ databases">
        <title>Draft genome sequence of rust myrtle Austropuccinia psidii MF-1, a brazilian biotype.</title>
        <authorList>
            <person name="Quecine M.C."/>
            <person name="Pachon D.M.R."/>
            <person name="Bonatelli M.L."/>
            <person name="Correr F.H."/>
            <person name="Franceschini L.M."/>
            <person name="Leite T.F."/>
            <person name="Margarido G.R.A."/>
            <person name="Almeida C.A."/>
            <person name="Ferrarezi J.A."/>
            <person name="Labate C.A."/>
        </authorList>
    </citation>
    <scope>NUCLEOTIDE SEQUENCE</scope>
    <source>
        <strain evidence="2">MF-1</strain>
    </source>
</reference>
<gene>
    <name evidence="2" type="ORF">O181_044859</name>
</gene>
<dbReference type="OrthoDB" id="3064439at2759"/>
<proteinExistence type="predicted"/>
<dbReference type="Pfam" id="PF24626">
    <property type="entry name" value="SH3_Tf2-1"/>
    <property type="match status" value="1"/>
</dbReference>